<organism evidence="2 3">
    <name type="scientific">Thermobispora bispora (strain ATCC 19993 / DSM 43833 / CBS 139.67 / JCM 10125 / KCTC 9307 / NBRC 14880 / R51)</name>
    <dbReference type="NCBI Taxonomy" id="469371"/>
    <lineage>
        <taxon>Bacteria</taxon>
        <taxon>Bacillati</taxon>
        <taxon>Actinomycetota</taxon>
        <taxon>Actinomycetes</taxon>
        <taxon>Streptosporangiales</taxon>
        <taxon>Streptosporangiaceae</taxon>
        <taxon>Thermobispora</taxon>
    </lineage>
</organism>
<accession>D6Y8F3</accession>
<proteinExistence type="predicted"/>
<reference evidence="2 3" key="1">
    <citation type="submission" date="2010-01" db="EMBL/GenBank/DDBJ databases">
        <title>The complete genome of Thermobispora bispora DSM 43833.</title>
        <authorList>
            <consortium name="US DOE Joint Genome Institute (JGI-PGF)"/>
            <person name="Lucas S."/>
            <person name="Copeland A."/>
            <person name="Lapidus A."/>
            <person name="Glavina del Rio T."/>
            <person name="Dalin E."/>
            <person name="Tice H."/>
            <person name="Bruce D."/>
            <person name="Goodwin L."/>
            <person name="Pitluck S."/>
            <person name="Kyrpides N."/>
            <person name="Mavromatis K."/>
            <person name="Ivanova N."/>
            <person name="Mikhailova N."/>
            <person name="Chertkov O."/>
            <person name="Brettin T."/>
            <person name="Detter J.C."/>
            <person name="Han C."/>
            <person name="Larimer F."/>
            <person name="Land M."/>
            <person name="Hauser L."/>
            <person name="Markowitz V."/>
            <person name="Cheng J.-F."/>
            <person name="Hugenholtz P."/>
            <person name="Woyke T."/>
            <person name="Wu D."/>
            <person name="Jando M."/>
            <person name="Schneider S."/>
            <person name="Klenk H.-P."/>
            <person name="Eisen J.A."/>
        </authorList>
    </citation>
    <scope>NUCLEOTIDE SEQUENCE [LARGE SCALE GENOMIC DNA]</scope>
    <source>
        <strain evidence="3">ATCC 19993 / DSM 43833 / CBS 139.67 / JCM 10125 / KCTC 9307 / NBRC 14880 / R51</strain>
    </source>
</reference>
<feature type="signal peptide" evidence="1">
    <location>
        <begin position="1"/>
        <end position="21"/>
    </location>
</feature>
<feature type="chain" id="PRO_5039337501" evidence="1">
    <location>
        <begin position="22"/>
        <end position="163"/>
    </location>
</feature>
<protein>
    <submittedName>
        <fullName evidence="2">Uncharacterized protein</fullName>
    </submittedName>
</protein>
<dbReference type="RefSeq" id="WP_013133422.1">
    <property type="nucleotide sequence ID" value="NC_014165.1"/>
</dbReference>
<name>D6Y8F3_THEBD</name>
<keyword evidence="1" id="KW-0732">Signal</keyword>
<dbReference type="EMBL" id="CP001874">
    <property type="protein sequence ID" value="ADG89889.1"/>
    <property type="molecule type" value="Genomic_DNA"/>
</dbReference>
<dbReference type="Proteomes" id="UP000006640">
    <property type="component" value="Chromosome"/>
</dbReference>
<gene>
    <name evidence="2" type="ordered locus">Tbis_3196</name>
</gene>
<dbReference type="KEGG" id="tbi:Tbis_3196"/>
<dbReference type="eggNOG" id="ENOG5033YCI">
    <property type="taxonomic scope" value="Bacteria"/>
</dbReference>
<dbReference type="HOGENOM" id="CLU_1626273_0_0_11"/>
<evidence type="ECO:0000313" key="2">
    <source>
        <dbReference type="EMBL" id="ADG89889.1"/>
    </source>
</evidence>
<evidence type="ECO:0000256" key="1">
    <source>
        <dbReference type="SAM" id="SignalP"/>
    </source>
</evidence>
<dbReference type="AlphaFoldDB" id="D6Y8F3"/>
<sequence length="163" mass="17492">MKKMIMVSVLAGSLVVSGATAASAKANPTLGPYGYGTLKLGMSLKQARATGLLVQKFPGRGGGCSGWDLKKFRTPKNKAGVWISPRVGVAAIYAGKGMKTPRGIRLGSTFRQLKVAYPGIKKDMYGLYRVRVPGNSKAQYAFEVKRGKVTEFGILLRNQDCFG</sequence>
<keyword evidence="3" id="KW-1185">Reference proteome</keyword>
<evidence type="ECO:0000313" key="3">
    <source>
        <dbReference type="Proteomes" id="UP000006640"/>
    </source>
</evidence>